<dbReference type="EC" id="2.5.1.47" evidence="3"/>
<evidence type="ECO:0000256" key="2">
    <source>
        <dbReference type="ARBA" id="ARBA00004962"/>
    </source>
</evidence>
<organism evidence="7 8">
    <name type="scientific">Luteimonas notoginsengisoli</name>
    <dbReference type="NCBI Taxonomy" id="1578200"/>
    <lineage>
        <taxon>Bacteria</taxon>
        <taxon>Pseudomonadati</taxon>
        <taxon>Pseudomonadota</taxon>
        <taxon>Gammaproteobacteria</taxon>
        <taxon>Lysobacterales</taxon>
        <taxon>Lysobacteraceae</taxon>
        <taxon>Luteimonas</taxon>
    </lineage>
</organism>
<evidence type="ECO:0000259" key="6">
    <source>
        <dbReference type="Pfam" id="PF00291"/>
    </source>
</evidence>
<dbReference type="SUPFAM" id="SSF53686">
    <property type="entry name" value="Tryptophan synthase beta subunit-like PLP-dependent enzymes"/>
    <property type="match status" value="1"/>
</dbReference>
<dbReference type="InterPro" id="IPR001926">
    <property type="entry name" value="TrpB-like_PALP"/>
</dbReference>
<dbReference type="Gene3D" id="3.40.50.1100">
    <property type="match status" value="2"/>
</dbReference>
<reference evidence="8" key="1">
    <citation type="journal article" date="2019" name="Int. J. Syst. Evol. Microbiol.">
        <title>The Global Catalogue of Microorganisms (GCM) 10K type strain sequencing project: providing services to taxonomists for standard genome sequencing and annotation.</title>
        <authorList>
            <consortium name="The Broad Institute Genomics Platform"/>
            <consortium name="The Broad Institute Genome Sequencing Center for Infectious Disease"/>
            <person name="Wu L."/>
            <person name="Ma J."/>
        </authorList>
    </citation>
    <scope>NUCLEOTIDE SEQUENCE [LARGE SCALE GENOMIC DNA]</scope>
    <source>
        <strain evidence="8">KCTC 42211</strain>
    </source>
</reference>
<evidence type="ECO:0000256" key="5">
    <source>
        <dbReference type="ARBA" id="ARBA00047931"/>
    </source>
</evidence>
<feature type="domain" description="Tryptophan synthase beta chain-like PALP" evidence="6">
    <location>
        <begin position="35"/>
        <end position="323"/>
    </location>
</feature>
<dbReference type="EMBL" id="JBHRYF010000001">
    <property type="protein sequence ID" value="MFC3658931.1"/>
    <property type="molecule type" value="Genomic_DNA"/>
</dbReference>
<evidence type="ECO:0000256" key="3">
    <source>
        <dbReference type="ARBA" id="ARBA00012681"/>
    </source>
</evidence>
<comment type="pathway">
    <text evidence="2">Amino-acid biosynthesis; L-cysteine biosynthesis; L-cysteine from L-serine: step 2/2.</text>
</comment>
<evidence type="ECO:0000256" key="1">
    <source>
        <dbReference type="ARBA" id="ARBA00001933"/>
    </source>
</evidence>
<evidence type="ECO:0000313" key="7">
    <source>
        <dbReference type="EMBL" id="MFC3658931.1"/>
    </source>
</evidence>
<proteinExistence type="predicted"/>
<dbReference type="InterPro" id="IPR050214">
    <property type="entry name" value="Cys_Synth/Cystath_Beta-Synth"/>
</dbReference>
<keyword evidence="8" id="KW-1185">Reference proteome</keyword>
<dbReference type="PANTHER" id="PTHR10314">
    <property type="entry name" value="CYSTATHIONINE BETA-SYNTHASE"/>
    <property type="match status" value="1"/>
</dbReference>
<keyword evidence="4" id="KW-0663">Pyridoxal phosphate</keyword>
<dbReference type="RefSeq" id="WP_386705830.1">
    <property type="nucleotide sequence ID" value="NZ_JBHRYF010000001.1"/>
</dbReference>
<comment type="cofactor">
    <cofactor evidence="1">
        <name>pyridoxal 5'-phosphate</name>
        <dbReference type="ChEBI" id="CHEBI:597326"/>
    </cofactor>
</comment>
<sequence length="363" mass="39024">MNASSTPSDIDARAWTVDAIARLHREAARSADTHLLHAAFPGLPGIDFYFKDEASHPTGSLKHRLARSLFLYALCNGRLLPGQPVVDASSGSTAISEAWFARLLGLSFTAVMPASTAPAKIEAVHALGGHCELTGPHACPQARAREIAARGACFLDQFGLAERATDWRGNNNIAESIIGQLQRERFHEPAWIVCGAGTGGTSATIGRYLRYRGMRTRLCVAEPTGMAFARAWQTRDHGAHATHSTCIEGIGRPNAEPGFLFEVVDKVVEVPDAASIAGAQLLEHHLGRRYGGSSGTNLVACLQLAEAMLAQGEQGSIVSLLCDRGERYDRTLFDPQWLSRSGIDPAPWVQRLRAIVDGEAAPD</sequence>
<dbReference type="Pfam" id="PF00291">
    <property type="entry name" value="PALP"/>
    <property type="match status" value="1"/>
</dbReference>
<evidence type="ECO:0000256" key="4">
    <source>
        <dbReference type="ARBA" id="ARBA00022898"/>
    </source>
</evidence>
<comment type="caution">
    <text evidence="7">The sequence shown here is derived from an EMBL/GenBank/DDBJ whole genome shotgun (WGS) entry which is preliminary data.</text>
</comment>
<accession>A0ABV7UQ97</accession>
<dbReference type="Proteomes" id="UP001595724">
    <property type="component" value="Unassembled WGS sequence"/>
</dbReference>
<protein>
    <recommendedName>
        <fullName evidence="3">cysteine synthase</fullName>
        <ecNumber evidence="3">2.5.1.47</ecNumber>
    </recommendedName>
</protein>
<dbReference type="InterPro" id="IPR036052">
    <property type="entry name" value="TrpB-like_PALP_sf"/>
</dbReference>
<name>A0ABV7UQ97_9GAMM</name>
<gene>
    <name evidence="7" type="ORF">ACFOM9_02410</name>
</gene>
<evidence type="ECO:0000313" key="8">
    <source>
        <dbReference type="Proteomes" id="UP001595724"/>
    </source>
</evidence>
<comment type="catalytic activity">
    <reaction evidence="5">
        <text>O-acetyl-L-serine + hydrogen sulfide = L-cysteine + acetate</text>
        <dbReference type="Rhea" id="RHEA:14829"/>
        <dbReference type="ChEBI" id="CHEBI:29919"/>
        <dbReference type="ChEBI" id="CHEBI:30089"/>
        <dbReference type="ChEBI" id="CHEBI:35235"/>
        <dbReference type="ChEBI" id="CHEBI:58340"/>
        <dbReference type="EC" id="2.5.1.47"/>
    </reaction>
</comment>